<dbReference type="SUPFAM" id="SSF52799">
    <property type="entry name" value="(Phosphotyrosine protein) phosphatases II"/>
    <property type="match status" value="1"/>
</dbReference>
<dbReference type="InterPro" id="IPR000387">
    <property type="entry name" value="Tyr_Pase_dom"/>
</dbReference>
<dbReference type="PANTHER" id="PTHR45983">
    <property type="entry name" value="TYROSINE PHOSPHATSE N18, PUTATIVE-RELATED"/>
    <property type="match status" value="1"/>
</dbReference>
<dbReference type="Pfam" id="PF00102">
    <property type="entry name" value="Y_phosphatase"/>
    <property type="match status" value="1"/>
</dbReference>
<evidence type="ECO:0000256" key="4">
    <source>
        <dbReference type="ARBA" id="ARBA00034734"/>
    </source>
</evidence>
<dbReference type="GeneTree" id="ENSGT00940000164289"/>
<keyword evidence="6" id="KW-1133">Transmembrane helix</keyword>
<keyword evidence="3" id="KW-0904">Protein phosphatase</keyword>
<accession>A0A8D3DPI9</accession>
<evidence type="ECO:0000259" key="8">
    <source>
        <dbReference type="PROSITE" id="PS50056"/>
    </source>
</evidence>
<gene>
    <name evidence="9" type="primary">ptpn18</name>
</gene>
<evidence type="ECO:0000256" key="2">
    <source>
        <dbReference type="ARBA" id="ARBA00022801"/>
    </source>
</evidence>
<dbReference type="InterPro" id="IPR047170">
    <property type="entry name" value="PTN12/18/22"/>
</dbReference>
<comment type="similarity">
    <text evidence="4">Belongs to the protein-tyrosine phosphatase family. Non-receptor class 4 subfamily.</text>
</comment>
<dbReference type="InterPro" id="IPR003595">
    <property type="entry name" value="Tyr_Pase_cat"/>
</dbReference>
<sequence length="384" mass="43561">QSSFALRSQTSLMKRDLGLTTEAGALKENIKKNRYKDILPYDQSRVVLTLLTTDSDSDYINASFIKGASADNRYIASQAPLSSTVTDFWRMIWQHGVKRKCECYWAPVHRSTEFGPFTINNNNPPFIFILLLLQDSRSVIQYQFLSWPDHDVPCEAAEVLDLLERVRDSQRTHSSPLLIHCSAGCGRTGVICALDYIYDLLVTKQITTDFSIMKIILELRRQRPSTVQTKVSGFTSAERGMEIISKRFYITEFIIYIFMKYLDLLIFLFFIVIPKPHSLPPSATPIYDTATPANHRPAEGSLSLHSNGAYQLVPGNKERKGRAKRLLSLPAKQLSPENEVYEEFSPSVTNMSNICSPGGIGFNCRIQKPRGPRDPPAEWSRLER</sequence>
<dbReference type="PROSITE" id="PS00383">
    <property type="entry name" value="TYR_PHOSPHATASE_1"/>
    <property type="match status" value="1"/>
</dbReference>
<dbReference type="AlphaFoldDB" id="A0A8D3DPI9"/>
<dbReference type="InterPro" id="IPR016130">
    <property type="entry name" value="Tyr_Pase_AS"/>
</dbReference>
<dbReference type="InterPro" id="IPR000242">
    <property type="entry name" value="PTP_cat"/>
</dbReference>
<reference evidence="9" key="2">
    <citation type="submission" date="2025-08" db="UniProtKB">
        <authorList>
            <consortium name="Ensembl"/>
        </authorList>
    </citation>
    <scope>IDENTIFICATION</scope>
</reference>
<dbReference type="EC" id="3.1.3.48" evidence="1"/>
<dbReference type="PRINTS" id="PR00700">
    <property type="entry name" value="PRTYPHPHTASE"/>
</dbReference>
<evidence type="ECO:0000313" key="10">
    <source>
        <dbReference type="Proteomes" id="UP000694558"/>
    </source>
</evidence>
<dbReference type="GO" id="GO:0005737">
    <property type="term" value="C:cytoplasm"/>
    <property type="evidence" value="ECO:0007669"/>
    <property type="project" value="TreeGrafter"/>
</dbReference>
<proteinExistence type="inferred from homology"/>
<keyword evidence="6" id="KW-0472">Membrane</keyword>
<dbReference type="SMART" id="SM00404">
    <property type="entry name" value="PTPc_motif"/>
    <property type="match status" value="1"/>
</dbReference>
<feature type="domain" description="Tyrosine specific protein phosphatases" evidence="8">
    <location>
        <begin position="157"/>
        <end position="230"/>
    </location>
</feature>
<feature type="domain" description="Tyrosine-protein phosphatase" evidence="7">
    <location>
        <begin position="1"/>
        <end position="229"/>
    </location>
</feature>
<feature type="region of interest" description="Disordered" evidence="5">
    <location>
        <begin position="365"/>
        <end position="384"/>
    </location>
</feature>
<keyword evidence="6" id="KW-0812">Transmembrane</keyword>
<dbReference type="SMART" id="SM00194">
    <property type="entry name" value="PTPc"/>
    <property type="match status" value="1"/>
</dbReference>
<dbReference type="Proteomes" id="UP000694558">
    <property type="component" value="Chromosome 11"/>
</dbReference>
<evidence type="ECO:0000256" key="6">
    <source>
        <dbReference type="SAM" id="Phobius"/>
    </source>
</evidence>
<dbReference type="PANTHER" id="PTHR45983:SF4">
    <property type="entry name" value="TYROSINE-PROTEIN PHOSPHATASE NON-RECEPTOR TYPE 18"/>
    <property type="match status" value="1"/>
</dbReference>
<evidence type="ECO:0000256" key="3">
    <source>
        <dbReference type="ARBA" id="ARBA00022912"/>
    </source>
</evidence>
<reference evidence="9" key="1">
    <citation type="submission" date="2023-05" db="EMBL/GenBank/DDBJ databases">
        <title>High-quality long-read genome of Scophthalmus maximus.</title>
        <authorList>
            <person name="Lien S."/>
            <person name="Martinez P."/>
        </authorList>
    </citation>
    <scope>NUCLEOTIDE SEQUENCE [LARGE SCALE GENOMIC DNA]</scope>
</reference>
<evidence type="ECO:0000256" key="5">
    <source>
        <dbReference type="SAM" id="MobiDB-lite"/>
    </source>
</evidence>
<dbReference type="GO" id="GO:0004726">
    <property type="term" value="F:non-membrane spanning protein tyrosine phosphatase activity"/>
    <property type="evidence" value="ECO:0007669"/>
    <property type="project" value="InterPro"/>
</dbReference>
<evidence type="ECO:0000259" key="7">
    <source>
        <dbReference type="PROSITE" id="PS50055"/>
    </source>
</evidence>
<protein>
    <recommendedName>
        <fullName evidence="1">protein-tyrosine-phosphatase</fullName>
        <ecNumber evidence="1">3.1.3.48</ecNumber>
    </recommendedName>
</protein>
<evidence type="ECO:0000256" key="1">
    <source>
        <dbReference type="ARBA" id="ARBA00013064"/>
    </source>
</evidence>
<keyword evidence="2" id="KW-0378">Hydrolase</keyword>
<feature type="compositionally biased region" description="Basic and acidic residues" evidence="5">
    <location>
        <begin position="371"/>
        <end position="384"/>
    </location>
</feature>
<feature type="transmembrane region" description="Helical" evidence="6">
    <location>
        <begin position="253"/>
        <end position="273"/>
    </location>
</feature>
<dbReference type="PROSITE" id="PS50056">
    <property type="entry name" value="TYR_PHOSPHATASE_2"/>
    <property type="match status" value="1"/>
</dbReference>
<name>A0A8D3DPI9_SCOMX</name>
<dbReference type="Gene3D" id="3.90.190.10">
    <property type="entry name" value="Protein tyrosine phosphatase superfamily"/>
    <property type="match status" value="1"/>
</dbReference>
<dbReference type="GO" id="GO:0005634">
    <property type="term" value="C:nucleus"/>
    <property type="evidence" value="ECO:0007669"/>
    <property type="project" value="TreeGrafter"/>
</dbReference>
<dbReference type="Ensembl" id="ENSSMAT00000047077.1">
    <property type="protein sequence ID" value="ENSSMAP00000061448.1"/>
    <property type="gene ID" value="ENSSMAG00000014799.2"/>
</dbReference>
<dbReference type="InterPro" id="IPR029021">
    <property type="entry name" value="Prot-tyrosine_phosphatase-like"/>
</dbReference>
<evidence type="ECO:0000313" key="9">
    <source>
        <dbReference type="Ensembl" id="ENSSMAP00000061448.1"/>
    </source>
</evidence>
<dbReference type="PROSITE" id="PS50055">
    <property type="entry name" value="TYR_PHOSPHATASE_PTP"/>
    <property type="match status" value="1"/>
</dbReference>
<organism evidence="9 10">
    <name type="scientific">Scophthalmus maximus</name>
    <name type="common">Turbot</name>
    <name type="synonym">Psetta maxima</name>
    <dbReference type="NCBI Taxonomy" id="52904"/>
    <lineage>
        <taxon>Eukaryota</taxon>
        <taxon>Metazoa</taxon>
        <taxon>Chordata</taxon>
        <taxon>Craniata</taxon>
        <taxon>Vertebrata</taxon>
        <taxon>Euteleostomi</taxon>
        <taxon>Actinopterygii</taxon>
        <taxon>Neopterygii</taxon>
        <taxon>Teleostei</taxon>
        <taxon>Neoteleostei</taxon>
        <taxon>Acanthomorphata</taxon>
        <taxon>Carangaria</taxon>
        <taxon>Pleuronectiformes</taxon>
        <taxon>Pleuronectoidei</taxon>
        <taxon>Scophthalmidae</taxon>
        <taxon>Scophthalmus</taxon>
    </lineage>
</organism>